<reference evidence="2" key="1">
    <citation type="journal article" date="2013" name="Nat. Commun.">
        <title>Whole-genome sequencing of Oryza brachyantha reveals mechanisms underlying Oryza genome evolution.</title>
        <authorList>
            <person name="Chen J."/>
            <person name="Huang Q."/>
            <person name="Gao D."/>
            <person name="Wang J."/>
            <person name="Lang Y."/>
            <person name="Liu T."/>
            <person name="Li B."/>
            <person name="Bai Z."/>
            <person name="Luis Goicoechea J."/>
            <person name="Liang C."/>
            <person name="Chen C."/>
            <person name="Zhang W."/>
            <person name="Sun S."/>
            <person name="Liao Y."/>
            <person name="Zhang X."/>
            <person name="Yang L."/>
            <person name="Song C."/>
            <person name="Wang M."/>
            <person name="Shi J."/>
            <person name="Liu G."/>
            <person name="Liu J."/>
            <person name="Zhou H."/>
            <person name="Zhou W."/>
            <person name="Yu Q."/>
            <person name="An N."/>
            <person name="Chen Y."/>
            <person name="Cai Q."/>
            <person name="Wang B."/>
            <person name="Liu B."/>
            <person name="Min J."/>
            <person name="Huang Y."/>
            <person name="Wu H."/>
            <person name="Li Z."/>
            <person name="Zhang Y."/>
            <person name="Yin Y."/>
            <person name="Song W."/>
            <person name="Jiang J."/>
            <person name="Jackson S.A."/>
            <person name="Wing R.A."/>
            <person name="Wang J."/>
            <person name="Chen M."/>
        </authorList>
    </citation>
    <scope>NUCLEOTIDE SEQUENCE [LARGE SCALE GENOMIC DNA]</scope>
    <source>
        <strain evidence="2">cv. IRGC 101232</strain>
    </source>
</reference>
<feature type="region of interest" description="Disordered" evidence="1">
    <location>
        <begin position="37"/>
        <end position="60"/>
    </location>
</feature>
<dbReference type="HOGENOM" id="CLU_2267930_0_0_1"/>
<sequence>MMSHLNKMAQLLCNISKCLIRLHREIASRGRILFTLPPQASAARRPDRPHRQPPERTLPRRRRRWRRLLLRAEHVPHHLHVLVPAGLHVLVEADDPTLCINDG</sequence>
<proteinExistence type="predicted"/>
<evidence type="ECO:0000256" key="1">
    <source>
        <dbReference type="SAM" id="MobiDB-lite"/>
    </source>
</evidence>
<dbReference type="EnsemblPlants" id="OB06G31110.1">
    <property type="protein sequence ID" value="OB06G31110.1"/>
    <property type="gene ID" value="OB06G31110"/>
</dbReference>
<keyword evidence="3" id="KW-1185">Reference proteome</keyword>
<reference evidence="2" key="2">
    <citation type="submission" date="2013-04" db="UniProtKB">
        <authorList>
            <consortium name="EnsemblPlants"/>
        </authorList>
    </citation>
    <scope>IDENTIFICATION</scope>
</reference>
<dbReference type="Proteomes" id="UP000006038">
    <property type="component" value="Chromosome 6"/>
</dbReference>
<evidence type="ECO:0000313" key="2">
    <source>
        <dbReference type="EnsemblPlants" id="OB06G31110.1"/>
    </source>
</evidence>
<organism evidence="2">
    <name type="scientific">Oryza brachyantha</name>
    <name type="common">malo sina</name>
    <dbReference type="NCBI Taxonomy" id="4533"/>
    <lineage>
        <taxon>Eukaryota</taxon>
        <taxon>Viridiplantae</taxon>
        <taxon>Streptophyta</taxon>
        <taxon>Embryophyta</taxon>
        <taxon>Tracheophyta</taxon>
        <taxon>Spermatophyta</taxon>
        <taxon>Magnoliopsida</taxon>
        <taxon>Liliopsida</taxon>
        <taxon>Poales</taxon>
        <taxon>Poaceae</taxon>
        <taxon>BOP clade</taxon>
        <taxon>Oryzoideae</taxon>
        <taxon>Oryzeae</taxon>
        <taxon>Oryzinae</taxon>
        <taxon>Oryza</taxon>
    </lineage>
</organism>
<name>J3MGG7_ORYBR</name>
<protein>
    <submittedName>
        <fullName evidence="2">Uncharacterized protein</fullName>
    </submittedName>
</protein>
<dbReference type="Gramene" id="OB06G31110.1">
    <property type="protein sequence ID" value="OB06G31110.1"/>
    <property type="gene ID" value="OB06G31110"/>
</dbReference>
<feature type="compositionally biased region" description="Basic and acidic residues" evidence="1">
    <location>
        <begin position="44"/>
        <end position="58"/>
    </location>
</feature>
<evidence type="ECO:0000313" key="3">
    <source>
        <dbReference type="Proteomes" id="UP000006038"/>
    </source>
</evidence>
<dbReference type="AlphaFoldDB" id="J3MGG7"/>
<accession>J3MGG7</accession>